<name>A0A6I9RU06_ELAGV</name>
<dbReference type="OrthoDB" id="1676631at2759"/>
<protein>
    <submittedName>
        <fullName evidence="2">Uncharacterized protein LOC105050112 isoform X1</fullName>
    </submittedName>
</protein>
<organism evidence="1 2">
    <name type="scientific">Elaeis guineensis var. tenera</name>
    <name type="common">Oil palm</name>
    <dbReference type="NCBI Taxonomy" id="51953"/>
    <lineage>
        <taxon>Eukaryota</taxon>
        <taxon>Viridiplantae</taxon>
        <taxon>Streptophyta</taxon>
        <taxon>Embryophyta</taxon>
        <taxon>Tracheophyta</taxon>
        <taxon>Spermatophyta</taxon>
        <taxon>Magnoliopsida</taxon>
        <taxon>Liliopsida</taxon>
        <taxon>Arecaceae</taxon>
        <taxon>Arecoideae</taxon>
        <taxon>Cocoseae</taxon>
        <taxon>Elaeidinae</taxon>
        <taxon>Elaeis</taxon>
    </lineage>
</organism>
<dbReference type="InParanoid" id="A0A6I9RU06"/>
<reference evidence="2" key="1">
    <citation type="submission" date="2025-08" db="UniProtKB">
        <authorList>
            <consortium name="RefSeq"/>
        </authorList>
    </citation>
    <scope>IDENTIFICATION</scope>
</reference>
<dbReference type="RefSeq" id="XP_010928294.1">
    <property type="nucleotide sequence ID" value="XM_010929992.2"/>
</dbReference>
<evidence type="ECO:0000313" key="1">
    <source>
        <dbReference type="Proteomes" id="UP000504607"/>
    </source>
</evidence>
<gene>
    <name evidence="2" type="primary">LOC105050112</name>
</gene>
<dbReference type="AlphaFoldDB" id="A0A6I9RU06"/>
<evidence type="ECO:0000313" key="2">
    <source>
        <dbReference type="RefSeq" id="XP_010928294.1"/>
    </source>
</evidence>
<proteinExistence type="predicted"/>
<keyword evidence="1" id="KW-1185">Reference proteome</keyword>
<sequence>MERILEDEVFRMNQKIRGASVWPGGINSVEEFSQKQRSGKEPRKQKGVLNIGTRGRNWEDVSEAKAMVHYKKVNRVGVGRATRKMKAQPDSFNRIQYKLQSLEEDMWLLKKVFLRRVEERAVLMKEVVQQFHRITELLGDLKTNSKSLGDHSFAIPHKVGSKKIGLSEVLYQDLASSIVTRDMKLNLSTFQVQAWNI</sequence>
<dbReference type="Proteomes" id="UP000504607">
    <property type="component" value="Chromosome 8"/>
</dbReference>
<accession>A0A6I9RU06</accession>